<dbReference type="Pfam" id="PF00462">
    <property type="entry name" value="Glutaredoxin"/>
    <property type="match status" value="1"/>
</dbReference>
<protein>
    <recommendedName>
        <fullName evidence="7">Glutaredoxin domain-containing protein</fullName>
    </recommendedName>
</protein>
<organism evidence="8 9">
    <name type="scientific">Chrysophaeum taylorii</name>
    <dbReference type="NCBI Taxonomy" id="2483200"/>
    <lineage>
        <taxon>Eukaryota</taxon>
        <taxon>Sar</taxon>
        <taxon>Stramenopiles</taxon>
        <taxon>Ochrophyta</taxon>
        <taxon>Pelagophyceae</taxon>
        <taxon>Pelagomonadales</taxon>
        <taxon>Pelagomonadaceae</taxon>
        <taxon>Chrysophaeum</taxon>
    </lineage>
</organism>
<dbReference type="GO" id="GO:0015038">
    <property type="term" value="F:glutathione disulfide oxidoreductase activity"/>
    <property type="evidence" value="ECO:0007669"/>
    <property type="project" value="TreeGrafter"/>
</dbReference>
<keyword evidence="4" id="KW-0676">Redox-active center</keyword>
<feature type="region of interest" description="Disordered" evidence="5">
    <location>
        <begin position="108"/>
        <end position="129"/>
    </location>
</feature>
<dbReference type="NCBIfam" id="TIGR02180">
    <property type="entry name" value="GRX_euk"/>
    <property type="match status" value="1"/>
</dbReference>
<dbReference type="FunFam" id="3.40.30.10:FF:000026">
    <property type="entry name" value="Glutaredoxin 2"/>
    <property type="match status" value="1"/>
</dbReference>
<proteinExistence type="predicted"/>
<evidence type="ECO:0000256" key="1">
    <source>
        <dbReference type="ARBA" id="ARBA00022448"/>
    </source>
</evidence>
<dbReference type="SUPFAM" id="SSF52833">
    <property type="entry name" value="Thioredoxin-like"/>
    <property type="match status" value="1"/>
</dbReference>
<dbReference type="InterPro" id="IPR011767">
    <property type="entry name" value="GLR_AS"/>
</dbReference>
<dbReference type="PANTHER" id="PTHR45694:SF18">
    <property type="entry name" value="GLUTAREDOXIN-1-RELATED"/>
    <property type="match status" value="1"/>
</dbReference>
<name>A0AAD7XH88_9STRA</name>
<keyword evidence="6" id="KW-0732">Signal</keyword>
<evidence type="ECO:0000259" key="7">
    <source>
        <dbReference type="Pfam" id="PF00462"/>
    </source>
</evidence>
<evidence type="ECO:0000256" key="4">
    <source>
        <dbReference type="ARBA" id="ARBA00023284"/>
    </source>
</evidence>
<feature type="domain" description="Glutaredoxin" evidence="7">
    <location>
        <begin position="47"/>
        <end position="108"/>
    </location>
</feature>
<dbReference type="Proteomes" id="UP001230188">
    <property type="component" value="Unassembled WGS sequence"/>
</dbReference>
<dbReference type="CDD" id="cd03419">
    <property type="entry name" value="GRX_GRXh_1_2_like"/>
    <property type="match status" value="1"/>
</dbReference>
<evidence type="ECO:0000256" key="3">
    <source>
        <dbReference type="ARBA" id="ARBA00023157"/>
    </source>
</evidence>
<dbReference type="Gene3D" id="3.40.30.10">
    <property type="entry name" value="Glutaredoxin"/>
    <property type="match status" value="1"/>
</dbReference>
<feature type="signal peptide" evidence="6">
    <location>
        <begin position="1"/>
        <end position="23"/>
    </location>
</feature>
<keyword evidence="1" id="KW-0813">Transport</keyword>
<evidence type="ECO:0000313" key="9">
    <source>
        <dbReference type="Proteomes" id="UP001230188"/>
    </source>
</evidence>
<gene>
    <name evidence="8" type="ORF">CTAYLR_005993</name>
</gene>
<accession>A0AAD7XH88</accession>
<dbReference type="GO" id="GO:0034599">
    <property type="term" value="P:cellular response to oxidative stress"/>
    <property type="evidence" value="ECO:0007669"/>
    <property type="project" value="TreeGrafter"/>
</dbReference>
<evidence type="ECO:0000313" key="8">
    <source>
        <dbReference type="EMBL" id="KAJ8598291.1"/>
    </source>
</evidence>
<sequence length="129" mass="13809">MARATVLFSVLGTSAAFRGPALAHTRRAVVSASTTFSVEEAIKAKDVVVFSKSFCPFCAKTKSLFKSLEVDADIHELDQRDDGPDIQAELKELTGQSTVPNVFIKGQHLGGNDDTQKAHSSGKLAEMLA</sequence>
<dbReference type="InterPro" id="IPR036249">
    <property type="entry name" value="Thioredoxin-like_sf"/>
</dbReference>
<feature type="chain" id="PRO_5041962356" description="Glutaredoxin domain-containing protein" evidence="6">
    <location>
        <begin position="24"/>
        <end position="129"/>
    </location>
</feature>
<keyword evidence="3" id="KW-1015">Disulfide bond</keyword>
<dbReference type="PRINTS" id="PR00160">
    <property type="entry name" value="GLUTAREDOXIN"/>
</dbReference>
<dbReference type="PANTHER" id="PTHR45694">
    <property type="entry name" value="GLUTAREDOXIN 2"/>
    <property type="match status" value="1"/>
</dbReference>
<dbReference type="PROSITE" id="PS00195">
    <property type="entry name" value="GLUTAREDOXIN_1"/>
    <property type="match status" value="1"/>
</dbReference>
<dbReference type="EMBL" id="JAQMWT010000679">
    <property type="protein sequence ID" value="KAJ8598291.1"/>
    <property type="molecule type" value="Genomic_DNA"/>
</dbReference>
<dbReference type="InterPro" id="IPR011899">
    <property type="entry name" value="Glutaredoxin_euk/vir"/>
</dbReference>
<evidence type="ECO:0000256" key="6">
    <source>
        <dbReference type="SAM" id="SignalP"/>
    </source>
</evidence>
<dbReference type="GO" id="GO:0005737">
    <property type="term" value="C:cytoplasm"/>
    <property type="evidence" value="ECO:0007669"/>
    <property type="project" value="TreeGrafter"/>
</dbReference>
<evidence type="ECO:0000256" key="5">
    <source>
        <dbReference type="SAM" id="MobiDB-lite"/>
    </source>
</evidence>
<keyword evidence="2" id="KW-0249">Electron transport</keyword>
<dbReference type="InterPro" id="IPR014025">
    <property type="entry name" value="Glutaredoxin_subgr"/>
</dbReference>
<comment type="caution">
    <text evidence="8">The sequence shown here is derived from an EMBL/GenBank/DDBJ whole genome shotgun (WGS) entry which is preliminary data.</text>
</comment>
<dbReference type="PROSITE" id="PS51354">
    <property type="entry name" value="GLUTAREDOXIN_2"/>
    <property type="match status" value="1"/>
</dbReference>
<reference evidence="8" key="1">
    <citation type="submission" date="2023-01" db="EMBL/GenBank/DDBJ databases">
        <title>Metagenome sequencing of chrysophaentin producing Chrysophaeum taylorii.</title>
        <authorList>
            <person name="Davison J."/>
            <person name="Bewley C."/>
        </authorList>
    </citation>
    <scope>NUCLEOTIDE SEQUENCE</scope>
    <source>
        <strain evidence="8">NIES-1699</strain>
    </source>
</reference>
<dbReference type="InterPro" id="IPR002109">
    <property type="entry name" value="Glutaredoxin"/>
</dbReference>
<keyword evidence="9" id="KW-1185">Reference proteome</keyword>
<evidence type="ECO:0000256" key="2">
    <source>
        <dbReference type="ARBA" id="ARBA00022982"/>
    </source>
</evidence>
<dbReference type="AlphaFoldDB" id="A0AAD7XH88"/>